<proteinExistence type="predicted"/>
<dbReference type="Proteomes" id="UP001183586">
    <property type="component" value="Unassembled WGS sequence"/>
</dbReference>
<dbReference type="EMBL" id="JAVREU010000013">
    <property type="protein sequence ID" value="MDT0390895.1"/>
    <property type="molecule type" value="Genomic_DNA"/>
</dbReference>
<sequence length="170" mass="18631">MAAKNALIARFLLEYPEAVDAGRAHPALNGCEEIRWSEYPECPATLPLLLYGLLDPDGAAEARRVLTNTMFGIAEMNPAMPEVLPFLLRLASDPQVPERSGLVECLATVAEWSEPIDPGDEAMVLWFGSDSDHPERERCRSVFAQHASVVAMLPELRSRSTAPTGRASTR</sequence>
<name>A0ABU2PFG0_9ACTN</name>
<keyword evidence="2" id="KW-1185">Reference proteome</keyword>
<organism evidence="1 2">
    <name type="scientific">Streptomyces dubilierae</name>
    <dbReference type="NCBI Taxonomy" id="3075533"/>
    <lineage>
        <taxon>Bacteria</taxon>
        <taxon>Bacillati</taxon>
        <taxon>Actinomycetota</taxon>
        <taxon>Actinomycetes</taxon>
        <taxon>Kitasatosporales</taxon>
        <taxon>Streptomycetaceae</taxon>
        <taxon>Streptomyces</taxon>
    </lineage>
</organism>
<evidence type="ECO:0000313" key="1">
    <source>
        <dbReference type="EMBL" id="MDT0390895.1"/>
    </source>
</evidence>
<reference evidence="2" key="1">
    <citation type="submission" date="2023-07" db="EMBL/GenBank/DDBJ databases">
        <title>30 novel species of actinomycetes from the DSMZ collection.</title>
        <authorList>
            <person name="Nouioui I."/>
        </authorList>
    </citation>
    <scope>NUCLEOTIDE SEQUENCE [LARGE SCALE GENOMIC DNA]</scope>
    <source>
        <strain evidence="2">DSM 41921</strain>
    </source>
</reference>
<dbReference type="RefSeq" id="WP_311685837.1">
    <property type="nucleotide sequence ID" value="NZ_JAVREU010000013.1"/>
</dbReference>
<comment type="caution">
    <text evidence="1">The sequence shown here is derived from an EMBL/GenBank/DDBJ whole genome shotgun (WGS) entry which is preliminary data.</text>
</comment>
<gene>
    <name evidence="1" type="ORF">RM641_26045</name>
</gene>
<evidence type="ECO:0008006" key="3">
    <source>
        <dbReference type="Google" id="ProtNLM"/>
    </source>
</evidence>
<accession>A0ABU2PFG0</accession>
<protein>
    <recommendedName>
        <fullName evidence="3">HEAT repeat domain-containing protein</fullName>
    </recommendedName>
</protein>
<evidence type="ECO:0000313" key="2">
    <source>
        <dbReference type="Proteomes" id="UP001183586"/>
    </source>
</evidence>